<keyword evidence="10 11" id="KW-0998">Cell outer membrane</keyword>
<dbReference type="InterPro" id="IPR000531">
    <property type="entry name" value="Beta-barrel_TonB"/>
</dbReference>
<evidence type="ECO:0000256" key="7">
    <source>
        <dbReference type="ARBA" id="ARBA00023065"/>
    </source>
</evidence>
<organism evidence="15 16">
    <name type="scientific">Acetobacter suratthaniensis</name>
    <dbReference type="NCBI Taxonomy" id="1502841"/>
    <lineage>
        <taxon>Bacteria</taxon>
        <taxon>Pseudomonadati</taxon>
        <taxon>Pseudomonadota</taxon>
        <taxon>Alphaproteobacteria</taxon>
        <taxon>Acetobacterales</taxon>
        <taxon>Acetobacteraceae</taxon>
        <taxon>Acetobacter</taxon>
    </lineage>
</organism>
<keyword evidence="2 11" id="KW-0813">Transport</keyword>
<comment type="caution">
    <text evidence="15">The sequence shown here is derived from an EMBL/GenBank/DDBJ whole genome shotgun (WGS) entry which is preliminary data.</text>
</comment>
<dbReference type="InterPro" id="IPR036942">
    <property type="entry name" value="Beta-barrel_TonB_sf"/>
</dbReference>
<keyword evidence="7" id="KW-0406">Ion transport</keyword>
<keyword evidence="6" id="KW-0408">Iron</keyword>
<evidence type="ECO:0000256" key="9">
    <source>
        <dbReference type="ARBA" id="ARBA00023136"/>
    </source>
</evidence>
<keyword evidence="5 11" id="KW-0812">Transmembrane</keyword>
<evidence type="ECO:0000259" key="14">
    <source>
        <dbReference type="Pfam" id="PF07715"/>
    </source>
</evidence>
<evidence type="ECO:0000256" key="4">
    <source>
        <dbReference type="ARBA" id="ARBA00022496"/>
    </source>
</evidence>
<evidence type="ECO:0000313" key="15">
    <source>
        <dbReference type="EMBL" id="MBO1329100.1"/>
    </source>
</evidence>
<dbReference type="RefSeq" id="WP_207854967.1">
    <property type="nucleotide sequence ID" value="NZ_JAFVMG010000014.1"/>
</dbReference>
<evidence type="ECO:0000256" key="11">
    <source>
        <dbReference type="PROSITE-ProRule" id="PRU01360"/>
    </source>
</evidence>
<evidence type="ECO:0000256" key="12">
    <source>
        <dbReference type="RuleBase" id="RU003357"/>
    </source>
</evidence>
<keyword evidence="4" id="KW-0410">Iron transport</keyword>
<evidence type="ECO:0000256" key="6">
    <source>
        <dbReference type="ARBA" id="ARBA00023004"/>
    </source>
</evidence>
<evidence type="ECO:0000256" key="1">
    <source>
        <dbReference type="ARBA" id="ARBA00004571"/>
    </source>
</evidence>
<comment type="subcellular location">
    <subcellularLocation>
        <location evidence="1 11">Cell outer membrane</location>
        <topology evidence="1 11">Multi-pass membrane protein</topology>
    </subcellularLocation>
</comment>
<dbReference type="PANTHER" id="PTHR32552:SF81">
    <property type="entry name" value="TONB-DEPENDENT OUTER MEMBRANE RECEPTOR"/>
    <property type="match status" value="1"/>
</dbReference>
<evidence type="ECO:0000256" key="5">
    <source>
        <dbReference type="ARBA" id="ARBA00022692"/>
    </source>
</evidence>
<keyword evidence="16" id="KW-1185">Reference proteome</keyword>
<dbReference type="InterPro" id="IPR039426">
    <property type="entry name" value="TonB-dep_rcpt-like"/>
</dbReference>
<dbReference type="Pfam" id="PF07715">
    <property type="entry name" value="Plug"/>
    <property type="match status" value="1"/>
</dbReference>
<keyword evidence="9 11" id="KW-0472">Membrane</keyword>
<comment type="similarity">
    <text evidence="11 12">Belongs to the TonB-dependent receptor family.</text>
</comment>
<dbReference type="EMBL" id="JAFVMG010000014">
    <property type="protein sequence ID" value="MBO1329100.1"/>
    <property type="molecule type" value="Genomic_DNA"/>
</dbReference>
<gene>
    <name evidence="15" type="ORF">J2D75_11525</name>
</gene>
<name>A0ABS3LP24_9PROT</name>
<evidence type="ECO:0000256" key="10">
    <source>
        <dbReference type="ARBA" id="ARBA00023237"/>
    </source>
</evidence>
<dbReference type="PROSITE" id="PS52016">
    <property type="entry name" value="TONB_DEPENDENT_REC_3"/>
    <property type="match status" value="1"/>
</dbReference>
<dbReference type="InterPro" id="IPR012910">
    <property type="entry name" value="Plug_dom"/>
</dbReference>
<proteinExistence type="inferred from homology"/>
<sequence length="755" mass="82145">MAQAVAFVPDTRRFWQSNARRTEVAGFKRLYAGSLIYAGVSLMGHGMALADTIDKTKPKVSQAAEEVTVTALKRETSIQKTPVAITALSQAKLRNANVHDLADLAKLVPGLVVTNAGPGQNQVSLRGIRSAGDSQVGIYYDETALAAPPGSTSNPAGSSSDFHLFDLQRVEVLRGPQGTLYGAGAMGGAIKLIFNKPDSTRYAAAIDGQGGGVFHGGATYNVNAMLNVPLIKDVLAARFVYYRSSMDGWINNPALGTQGVNEVHSEGGRFLLRFTPRRFISIDFATSQSSQDGGPSWWFPSAGLYNSRDKARLGFNDRLSVYSLTTHIDMGQWVRFTHVASYQNRNLLQTRDASYLFNVVHAYYPNPALYYQPQSLEDVTNEFRFQSTKRSPLTWTVGGYLENRRSGILSQAHILTPNGIDPASPTIGLSRTIGDILQQQALFAEATYNPIRKLSLTAGMRYYHYSKTVSGATSVGLPQLGTYPSANKSWGSENAGFLYKVNLAYQFTDQILAYFQVSTGFRPGGVNQGIGLATAAPYLPDMLRTYEVGFKGSFLNRRLTTNLAAYRTDWSNMQVSLQTPTYAYLGNAGAARIQGIEAEITARLTNELDLSFNGMIQSAKLTADQIANGSVPSVSTGHTGDRIPNIPDGTLTLALDYHHPLSRTLTGIVHVDGNYVSKSFSAFHPGATSYWQIGDYVVFNARVGVRAHDWDVYTVVNNLTDQRAITTASSPISSSLETVVTMPPRMIGLNVSKTF</sequence>
<evidence type="ECO:0000256" key="3">
    <source>
        <dbReference type="ARBA" id="ARBA00022452"/>
    </source>
</evidence>
<feature type="domain" description="TonB-dependent receptor-like beta-barrel" evidence="13">
    <location>
        <begin position="284"/>
        <end position="719"/>
    </location>
</feature>
<evidence type="ECO:0000259" key="13">
    <source>
        <dbReference type="Pfam" id="PF00593"/>
    </source>
</evidence>
<evidence type="ECO:0000256" key="8">
    <source>
        <dbReference type="ARBA" id="ARBA00023077"/>
    </source>
</evidence>
<keyword evidence="15" id="KW-0675">Receptor</keyword>
<evidence type="ECO:0000313" key="16">
    <source>
        <dbReference type="Proteomes" id="UP000664399"/>
    </source>
</evidence>
<feature type="domain" description="TonB-dependent receptor plug" evidence="14">
    <location>
        <begin position="78"/>
        <end position="189"/>
    </location>
</feature>
<accession>A0ABS3LP24</accession>
<dbReference type="Gene3D" id="2.40.170.20">
    <property type="entry name" value="TonB-dependent receptor, beta-barrel domain"/>
    <property type="match status" value="1"/>
</dbReference>
<reference evidence="15 16" key="1">
    <citation type="submission" date="2021-03" db="EMBL/GenBank/DDBJ databases">
        <title>The complete genome sequence of Acetobacter suratthaniensis TBRC 1719.</title>
        <authorList>
            <person name="Charoenyingcharoen P."/>
            <person name="Yukphan P."/>
        </authorList>
    </citation>
    <scope>NUCLEOTIDE SEQUENCE [LARGE SCALE GENOMIC DNA]</scope>
    <source>
        <strain evidence="15 16">TBRC 1719</strain>
    </source>
</reference>
<dbReference type="SUPFAM" id="SSF56935">
    <property type="entry name" value="Porins"/>
    <property type="match status" value="1"/>
</dbReference>
<protein>
    <submittedName>
        <fullName evidence="15">TonB-dependent receptor</fullName>
    </submittedName>
</protein>
<dbReference type="PANTHER" id="PTHR32552">
    <property type="entry name" value="FERRICHROME IRON RECEPTOR-RELATED"/>
    <property type="match status" value="1"/>
</dbReference>
<keyword evidence="3 11" id="KW-1134">Transmembrane beta strand</keyword>
<dbReference type="CDD" id="cd01347">
    <property type="entry name" value="ligand_gated_channel"/>
    <property type="match status" value="1"/>
</dbReference>
<keyword evidence="8 12" id="KW-0798">TonB box</keyword>
<dbReference type="Pfam" id="PF00593">
    <property type="entry name" value="TonB_dep_Rec_b-barrel"/>
    <property type="match status" value="1"/>
</dbReference>
<evidence type="ECO:0000256" key="2">
    <source>
        <dbReference type="ARBA" id="ARBA00022448"/>
    </source>
</evidence>
<dbReference type="Proteomes" id="UP000664399">
    <property type="component" value="Unassembled WGS sequence"/>
</dbReference>